<dbReference type="AlphaFoldDB" id="X1SXK0"/>
<feature type="non-terminal residue" evidence="1">
    <location>
        <position position="176"/>
    </location>
</feature>
<proteinExistence type="predicted"/>
<accession>X1SXK0</accession>
<organism evidence="1">
    <name type="scientific">marine sediment metagenome</name>
    <dbReference type="NCBI Taxonomy" id="412755"/>
    <lineage>
        <taxon>unclassified sequences</taxon>
        <taxon>metagenomes</taxon>
        <taxon>ecological metagenomes</taxon>
    </lineage>
</organism>
<reference evidence="1" key="1">
    <citation type="journal article" date="2014" name="Front. Microbiol.">
        <title>High frequency of phylogenetically diverse reductive dehalogenase-homologous genes in deep subseafloor sedimentary metagenomes.</title>
        <authorList>
            <person name="Kawai M."/>
            <person name="Futagami T."/>
            <person name="Toyoda A."/>
            <person name="Takaki Y."/>
            <person name="Nishi S."/>
            <person name="Hori S."/>
            <person name="Arai W."/>
            <person name="Tsubouchi T."/>
            <person name="Morono Y."/>
            <person name="Uchiyama I."/>
            <person name="Ito T."/>
            <person name="Fujiyama A."/>
            <person name="Inagaki F."/>
            <person name="Takami H."/>
        </authorList>
    </citation>
    <scope>NUCLEOTIDE SEQUENCE</scope>
    <source>
        <strain evidence="1">Expedition CK06-06</strain>
    </source>
</reference>
<dbReference type="EMBL" id="BARW01006736">
    <property type="protein sequence ID" value="GAI80055.1"/>
    <property type="molecule type" value="Genomic_DNA"/>
</dbReference>
<dbReference type="Pfam" id="PF19927">
    <property type="entry name" value="DUF6390"/>
    <property type="match status" value="1"/>
</dbReference>
<name>X1SXK0_9ZZZZ</name>
<protein>
    <submittedName>
        <fullName evidence="1">Uncharacterized protein</fullName>
    </submittedName>
</protein>
<comment type="caution">
    <text evidence="1">The sequence shown here is derived from an EMBL/GenBank/DDBJ whole genome shotgun (WGS) entry which is preliminary data.</text>
</comment>
<dbReference type="InterPro" id="IPR045660">
    <property type="entry name" value="DUF6390"/>
</dbReference>
<gene>
    <name evidence="1" type="ORF">S12H4_14148</name>
</gene>
<evidence type="ECO:0000313" key="1">
    <source>
        <dbReference type="EMBL" id="GAI80055.1"/>
    </source>
</evidence>
<sequence length="176" mass="20104">MDSFNLAARYSFMPNKLKYCGPDDADKILFDYVLGKTEKKVVKKILEQFDALYFYLDLIARHNDKDAFDKEVVEAYWLGNKLLDNVPSEEIKKLILNDFTRAGMPKSVAADLSRKVPENALPHHSFHVLHIHSMTRKLAPTLTNLDKCRISWGKVSHVGGDKLIVAYRPVEDKGKV</sequence>